<feature type="compositionally biased region" description="Acidic residues" evidence="2">
    <location>
        <begin position="585"/>
        <end position="594"/>
    </location>
</feature>
<evidence type="ECO:0000313" key="5">
    <source>
        <dbReference type="Proteomes" id="UP000663870"/>
    </source>
</evidence>
<feature type="region of interest" description="Disordered" evidence="2">
    <location>
        <begin position="559"/>
        <end position="596"/>
    </location>
</feature>
<feature type="domain" description="EF-hand" evidence="3">
    <location>
        <begin position="12"/>
        <end position="47"/>
    </location>
</feature>
<dbReference type="SUPFAM" id="SSF56300">
    <property type="entry name" value="Metallo-dependent phosphatases"/>
    <property type="match status" value="1"/>
</dbReference>
<dbReference type="GO" id="GO:0051639">
    <property type="term" value="P:actin filament network formation"/>
    <property type="evidence" value="ECO:0007669"/>
    <property type="project" value="TreeGrafter"/>
</dbReference>
<keyword evidence="5" id="KW-1185">Reference proteome</keyword>
<dbReference type="Gene3D" id="3.60.21.10">
    <property type="match status" value="1"/>
</dbReference>
<proteinExistence type="predicted"/>
<name>A0A815EHB7_9BILA</name>
<feature type="compositionally biased region" description="Polar residues" evidence="2">
    <location>
        <begin position="559"/>
        <end position="568"/>
    </location>
</feature>
<dbReference type="GO" id="GO:0045010">
    <property type="term" value="P:actin nucleation"/>
    <property type="evidence" value="ECO:0007669"/>
    <property type="project" value="InterPro"/>
</dbReference>
<gene>
    <name evidence="4" type="ORF">JXQ802_LOCUS30101</name>
</gene>
<dbReference type="AlphaFoldDB" id="A0A815EHB7"/>
<feature type="compositionally biased region" description="Low complexity" evidence="2">
    <location>
        <begin position="873"/>
        <end position="882"/>
    </location>
</feature>
<accession>A0A815EHB7</accession>
<dbReference type="GO" id="GO:0008017">
    <property type="term" value="F:microtubule binding"/>
    <property type="evidence" value="ECO:0007669"/>
    <property type="project" value="TreeGrafter"/>
</dbReference>
<dbReference type="GO" id="GO:0040038">
    <property type="term" value="P:polar body extrusion after meiotic divisions"/>
    <property type="evidence" value="ECO:0007669"/>
    <property type="project" value="TreeGrafter"/>
</dbReference>
<dbReference type="GO" id="GO:0005509">
    <property type="term" value="F:calcium ion binding"/>
    <property type="evidence" value="ECO:0007669"/>
    <property type="project" value="InterPro"/>
</dbReference>
<dbReference type="GO" id="GO:0030659">
    <property type="term" value="C:cytoplasmic vesicle membrane"/>
    <property type="evidence" value="ECO:0007669"/>
    <property type="project" value="TreeGrafter"/>
</dbReference>
<protein>
    <recommendedName>
        <fullName evidence="3">EF-hand domain-containing protein</fullName>
    </recommendedName>
</protein>
<organism evidence="4 5">
    <name type="scientific">Rotaria sordida</name>
    <dbReference type="NCBI Taxonomy" id="392033"/>
    <lineage>
        <taxon>Eukaryota</taxon>
        <taxon>Metazoa</taxon>
        <taxon>Spiralia</taxon>
        <taxon>Gnathifera</taxon>
        <taxon>Rotifera</taxon>
        <taxon>Eurotatoria</taxon>
        <taxon>Bdelloidea</taxon>
        <taxon>Philodinida</taxon>
        <taxon>Philodinidae</taxon>
        <taxon>Rotaria</taxon>
    </lineage>
</organism>
<dbReference type="GO" id="GO:0030041">
    <property type="term" value="P:actin filament polymerization"/>
    <property type="evidence" value="ECO:0007669"/>
    <property type="project" value="TreeGrafter"/>
</dbReference>
<comment type="caution">
    <text evidence="4">The sequence shown here is derived from an EMBL/GenBank/DDBJ whole genome shotgun (WGS) entry which is preliminary data.</text>
</comment>
<dbReference type="Proteomes" id="UP000663870">
    <property type="component" value="Unassembled WGS sequence"/>
</dbReference>
<dbReference type="InterPro" id="IPR018247">
    <property type="entry name" value="EF_Hand_1_Ca_BS"/>
</dbReference>
<dbReference type="InterPro" id="IPR008963">
    <property type="entry name" value="Purple_acid_Pase-like_N"/>
</dbReference>
<dbReference type="GO" id="GO:0036089">
    <property type="term" value="P:cleavage furrow formation"/>
    <property type="evidence" value="ECO:0007669"/>
    <property type="project" value="TreeGrafter"/>
</dbReference>
<evidence type="ECO:0000259" key="3">
    <source>
        <dbReference type="PROSITE" id="PS50222"/>
    </source>
</evidence>
<keyword evidence="1" id="KW-0732">Signal</keyword>
<dbReference type="PROSITE" id="PS50222">
    <property type="entry name" value="EF_HAND_2"/>
    <property type="match status" value="1"/>
</dbReference>
<dbReference type="PANTHER" id="PTHR21345:SF3">
    <property type="entry name" value="PROTEIN SPIRE"/>
    <property type="match status" value="1"/>
</dbReference>
<dbReference type="InterPro" id="IPR029052">
    <property type="entry name" value="Metallo-depent_PP-like"/>
</dbReference>
<evidence type="ECO:0000256" key="1">
    <source>
        <dbReference type="ARBA" id="ARBA00022729"/>
    </source>
</evidence>
<dbReference type="GO" id="GO:0048193">
    <property type="term" value="P:Golgi vesicle transport"/>
    <property type="evidence" value="ECO:0007669"/>
    <property type="project" value="TreeGrafter"/>
</dbReference>
<dbReference type="GO" id="GO:0051295">
    <property type="term" value="P:establishment of meiotic spindle localization"/>
    <property type="evidence" value="ECO:0007669"/>
    <property type="project" value="TreeGrafter"/>
</dbReference>
<feature type="region of interest" description="Disordered" evidence="2">
    <location>
        <begin position="863"/>
        <end position="882"/>
    </location>
</feature>
<dbReference type="InterPro" id="IPR029901">
    <property type="entry name" value="Spire"/>
</dbReference>
<dbReference type="GO" id="GO:0003993">
    <property type="term" value="F:acid phosphatase activity"/>
    <property type="evidence" value="ECO:0007669"/>
    <property type="project" value="InterPro"/>
</dbReference>
<dbReference type="PROSITE" id="PS00018">
    <property type="entry name" value="EF_HAND_1"/>
    <property type="match status" value="1"/>
</dbReference>
<dbReference type="EMBL" id="CAJNOL010001207">
    <property type="protein sequence ID" value="CAF1312505.1"/>
    <property type="molecule type" value="Genomic_DNA"/>
</dbReference>
<evidence type="ECO:0000256" key="2">
    <source>
        <dbReference type="SAM" id="MobiDB-lite"/>
    </source>
</evidence>
<dbReference type="InterPro" id="IPR002048">
    <property type="entry name" value="EF_hand_dom"/>
</dbReference>
<dbReference type="SUPFAM" id="SSF49363">
    <property type="entry name" value="Purple acid phosphatase, N-terminal domain"/>
    <property type="match status" value="1"/>
</dbReference>
<dbReference type="Gene3D" id="2.60.40.380">
    <property type="entry name" value="Purple acid phosphatase-like, N-terminal"/>
    <property type="match status" value="1"/>
</dbReference>
<dbReference type="GO" id="GO:0003779">
    <property type="term" value="F:actin binding"/>
    <property type="evidence" value="ECO:0007669"/>
    <property type="project" value="InterPro"/>
</dbReference>
<evidence type="ECO:0000313" key="4">
    <source>
        <dbReference type="EMBL" id="CAF1312505.1"/>
    </source>
</evidence>
<sequence>MKLIQAKSFAQVEESPLRSFFRHIDLNGNDELDLHELQHFFHNIEPEDPIQFRANYAALDILTKKGVPQQVHLSLLADGTWSTVVVVWIIKGGKDEQQPPSFVRYGNASGRYSFQQVAKNRTYDVGIGGWKGTIYEAWMTSLDQCQTYYYKVGNSKAWSNEISFKTDCPAVTTHTFAVMGDMGTVIPAGYLVAKQIKEDHQVTPFSAVVHVGDISYAGTGSKDEIAEIWDIWGTQINLFYYFSDATSLIRWISSNVDIPNGLQLLMIDLNGNVTIDDELLYKQFSNPKRDVEQQKDTISILKWISRIVLRLASDCSISSKSDRSIEFESFNDFLKQFHTVSTDDRSTLSDDDEGISSDDLDDEDISRKAIHRALMKCIDYITSFSMTNSSNNDEIKINTREMQDFENNSIALYNQEIIQILCSDTLELEIELARDLRQSSFELSSTLTTQPLSHDNRFYSVWAALWRNVTLEYLQFNDQNQLRKVSLDNYGNLNNSMNENRRWSTRENDRVLDEIAKQQKNLRKTIQLNRKDEFDHICLHDKLMSEIKQKRILKPIGNQSLNSTTSLDSSRKRIRPVKDLMDSDISSDDDDEQRDEYGRKRVAVIDCLLESSSPSSPEDIIDTKTKNKYKRVSENGDDYVDLTMDALTLMKTNNNTKSLSKKKNYTHIEPFELEHISMEEIIRLMKDNSNTLSLTFDEFCHIRNVITRAELETLLFDEKLYSEVAQGKLCFNCRKIHFNLLTFTFGIQCNVCKQKVCRNCVTRIALPQEKLNDVPIHTFTPLACPPSLLNSDRSYSLDNQSPLTPVMNDVLNDLTHDESESRRSSTPANVHHISNLNNWHTKPIDICTDCFFLLQQIRKKARQRHVNRPIVPSKSSSFNRSHYSSSCSPSTYNLSSSSSASSIAALLAQKQQQQQQQQQQCSLIPKSNSIQSNLKQAKSVQELSGNNDPLQTLTTIGATGGTPKVSLSRRHLFLKLQPAYDGKLNNIKTG</sequence>
<dbReference type="Pfam" id="PF16656">
    <property type="entry name" value="Pur_ac_phosph_N"/>
    <property type="match status" value="1"/>
</dbReference>
<reference evidence="4" key="1">
    <citation type="submission" date="2021-02" db="EMBL/GenBank/DDBJ databases">
        <authorList>
            <person name="Nowell W R."/>
        </authorList>
    </citation>
    <scope>NUCLEOTIDE SEQUENCE</scope>
</reference>
<dbReference type="InterPro" id="IPR015914">
    <property type="entry name" value="PAPs_N"/>
</dbReference>
<dbReference type="PANTHER" id="PTHR21345">
    <property type="entry name" value="SPIRE"/>
    <property type="match status" value="1"/>
</dbReference>
<dbReference type="GO" id="GO:0005938">
    <property type="term" value="C:cell cortex"/>
    <property type="evidence" value="ECO:0007669"/>
    <property type="project" value="TreeGrafter"/>
</dbReference>